<evidence type="ECO:0000313" key="2">
    <source>
        <dbReference type="EMBL" id="SUQ01787.1"/>
    </source>
</evidence>
<name>A0A085U2F7_YERRU</name>
<dbReference type="AlphaFoldDB" id="A0A085U2F7"/>
<sequence>MVINLINLSIFNRHPAPIEYNEIYLFFNRTCATPLSQRWAVYFTLHIDE</sequence>
<reference evidence="2 3" key="2">
    <citation type="submission" date="2018-06" db="EMBL/GenBank/DDBJ databases">
        <authorList>
            <consortium name="Pathogen Informatics"/>
            <person name="Doyle S."/>
        </authorList>
    </citation>
    <scope>NUCLEOTIDE SEQUENCE [LARGE SCALE GENOMIC DNA]</scope>
    <source>
        <strain evidence="2 3">NCTC10476</strain>
    </source>
</reference>
<dbReference type="EMBL" id="LN681231">
    <property type="protein sequence ID" value="CEK28288.1"/>
    <property type="molecule type" value="Genomic_DNA"/>
</dbReference>
<evidence type="ECO:0000313" key="3">
    <source>
        <dbReference type="Proteomes" id="UP000255169"/>
    </source>
</evidence>
<reference evidence="1" key="1">
    <citation type="journal article" date="2015" name="Genome Announc.">
        <title>Complete Genome Sequence of Yersinia ruckeri Strain CSF007-82, Etiologic Agent of Red Mouth Disease in Salmonid Fish.</title>
        <authorList>
            <person name="Nelson M.C."/>
            <person name="LaPatra S.E."/>
            <person name="Welch T.J."/>
            <person name="Graf J."/>
        </authorList>
    </citation>
    <scope>NUCLEOTIDE SEQUENCE</scope>
    <source>
        <strain evidence="1">CSF007-82</strain>
    </source>
</reference>
<dbReference type="PATRIC" id="fig|29486.44.peg.3491"/>
<gene>
    <name evidence="1" type="ORF">CSF007_12745</name>
    <name evidence="2" type="ORF">NCTC10476_03170</name>
</gene>
<proteinExistence type="predicted"/>
<protein>
    <submittedName>
        <fullName evidence="1">Uncharacterized protein</fullName>
    </submittedName>
</protein>
<keyword evidence="3" id="KW-1185">Reference proteome</keyword>
<dbReference type="EMBL" id="UHJG01000001">
    <property type="protein sequence ID" value="SUQ01787.1"/>
    <property type="molecule type" value="Genomic_DNA"/>
</dbReference>
<evidence type="ECO:0000313" key="1">
    <source>
        <dbReference type="EMBL" id="CEK28288.1"/>
    </source>
</evidence>
<dbReference type="Proteomes" id="UP000255169">
    <property type="component" value="Unassembled WGS sequence"/>
</dbReference>
<accession>A0A085U2F7</accession>
<organism evidence="1">
    <name type="scientific">Yersinia ruckeri</name>
    <dbReference type="NCBI Taxonomy" id="29486"/>
    <lineage>
        <taxon>Bacteria</taxon>
        <taxon>Pseudomonadati</taxon>
        <taxon>Pseudomonadota</taxon>
        <taxon>Gammaproteobacteria</taxon>
        <taxon>Enterobacterales</taxon>
        <taxon>Yersiniaceae</taxon>
        <taxon>Yersinia</taxon>
    </lineage>
</organism>